<dbReference type="PATRIC" id="fig|178900.5.peg.1571"/>
<dbReference type="RefSeq" id="WP_062249838.1">
    <property type="nucleotide sequence ID" value="NZ_LHZA01000147.1"/>
</dbReference>
<feature type="domain" description="N-acetyltransferase" evidence="1">
    <location>
        <begin position="2"/>
        <end position="152"/>
    </location>
</feature>
<dbReference type="SUPFAM" id="SSF55729">
    <property type="entry name" value="Acyl-CoA N-acyltransferases (Nat)"/>
    <property type="match status" value="1"/>
</dbReference>
<gene>
    <name evidence="2" type="ORF">AD928_08660</name>
</gene>
<evidence type="ECO:0000313" key="2">
    <source>
        <dbReference type="EMBL" id="KXU93404.1"/>
    </source>
</evidence>
<proteinExistence type="predicted"/>
<dbReference type="Pfam" id="PF00583">
    <property type="entry name" value="Acetyltransf_1"/>
    <property type="match status" value="1"/>
</dbReference>
<comment type="caution">
    <text evidence="2">The sequence shown here is derived from an EMBL/GenBank/DDBJ whole genome shotgun (WGS) entry which is preliminary data.</text>
</comment>
<dbReference type="InterPro" id="IPR000182">
    <property type="entry name" value="GNAT_dom"/>
</dbReference>
<name>A0A149Q866_9PROT</name>
<protein>
    <submittedName>
        <fullName evidence="2">Acetyltransferase</fullName>
    </submittedName>
</protein>
<dbReference type="InterPro" id="IPR016181">
    <property type="entry name" value="Acyl_CoA_acyltransferase"/>
</dbReference>
<dbReference type="CDD" id="cd04301">
    <property type="entry name" value="NAT_SF"/>
    <property type="match status" value="1"/>
</dbReference>
<dbReference type="InterPro" id="IPR050276">
    <property type="entry name" value="MshD_Acetyltransferase"/>
</dbReference>
<sequence length="152" mass="17469">MISFRPMQENEFSRYTDYFVSDYAHEISENYGLSLSDSLKQAHETIETSFPQGALTESETLLCIIKSGEIIGYIWYRPDQNNQSVYIYDFHILPDQQGQGYGKQALKTLEENLSQQGFKHIKLRVAADNTRAQHVYEASGFRVTGINMNKTI</sequence>
<keyword evidence="2" id="KW-0808">Transferase</keyword>
<dbReference type="PROSITE" id="PS51186">
    <property type="entry name" value="GNAT"/>
    <property type="match status" value="1"/>
</dbReference>
<reference evidence="2 3" key="1">
    <citation type="submission" date="2015-06" db="EMBL/GenBank/DDBJ databases">
        <title>Improved classification and identification of acetic acid bacteria using matrix-assisted laser desorption/ionization time-of-flight mass spectrometry; Gluconobacter nephelii and Gluconobacter uchimurae are later heterotypic synonyms of Gluconobacter japonicus and Gluconobacter oxydans, respectively.</title>
        <authorList>
            <person name="Li L."/>
            <person name="Cleenwerck I."/>
            <person name="De Vuyst L."/>
            <person name="Vandamme P."/>
        </authorList>
    </citation>
    <scope>NUCLEOTIDE SEQUENCE [LARGE SCALE GENOMIC DNA]</scope>
    <source>
        <strain evidence="2 3">LMG 1625</strain>
    </source>
</reference>
<dbReference type="EMBL" id="LHZA01000147">
    <property type="protein sequence ID" value="KXU93404.1"/>
    <property type="molecule type" value="Genomic_DNA"/>
</dbReference>
<accession>A0A149Q866</accession>
<dbReference type="Gene3D" id="3.40.630.30">
    <property type="match status" value="1"/>
</dbReference>
<dbReference type="GO" id="GO:0016747">
    <property type="term" value="F:acyltransferase activity, transferring groups other than amino-acyl groups"/>
    <property type="evidence" value="ECO:0007669"/>
    <property type="project" value="InterPro"/>
</dbReference>
<organism evidence="2 3">
    <name type="scientific">Acetobacter cerevisiae</name>
    <dbReference type="NCBI Taxonomy" id="178900"/>
    <lineage>
        <taxon>Bacteria</taxon>
        <taxon>Pseudomonadati</taxon>
        <taxon>Pseudomonadota</taxon>
        <taxon>Alphaproteobacteria</taxon>
        <taxon>Acetobacterales</taxon>
        <taxon>Acetobacteraceae</taxon>
        <taxon>Acetobacter</taxon>
    </lineage>
</organism>
<dbReference type="PANTHER" id="PTHR43617">
    <property type="entry name" value="L-AMINO ACID N-ACETYLTRANSFERASE"/>
    <property type="match status" value="1"/>
</dbReference>
<evidence type="ECO:0000259" key="1">
    <source>
        <dbReference type="PROSITE" id="PS51186"/>
    </source>
</evidence>
<evidence type="ECO:0000313" key="3">
    <source>
        <dbReference type="Proteomes" id="UP000075473"/>
    </source>
</evidence>
<dbReference type="Proteomes" id="UP000075473">
    <property type="component" value="Unassembled WGS sequence"/>
</dbReference>
<dbReference type="AlphaFoldDB" id="A0A149Q866"/>